<keyword evidence="2" id="KW-1185">Reference proteome</keyword>
<accession>A0A2I0T5Q6</accession>
<reference evidence="2" key="1">
    <citation type="submission" date="2017-11" db="EMBL/GenBank/DDBJ databases">
        <authorList>
            <person name="Lima N.C."/>
            <person name="Parody-Merino A.M."/>
            <person name="Battley P.F."/>
            <person name="Fidler A.E."/>
            <person name="Prosdocimi F."/>
        </authorList>
    </citation>
    <scope>NUCLEOTIDE SEQUENCE [LARGE SCALE GENOMIC DNA]</scope>
</reference>
<reference evidence="2" key="2">
    <citation type="submission" date="2017-12" db="EMBL/GenBank/DDBJ databases">
        <title>Genome sequence of the Bar-tailed Godwit (Limosa lapponica baueri).</title>
        <authorList>
            <person name="Lima N.C.B."/>
            <person name="Parody-Merino A.M."/>
            <person name="Battley P.F."/>
            <person name="Fidler A.E."/>
            <person name="Prosdocimi F."/>
        </authorList>
    </citation>
    <scope>NUCLEOTIDE SEQUENCE [LARGE SCALE GENOMIC DNA]</scope>
</reference>
<evidence type="ECO:0000313" key="2">
    <source>
        <dbReference type="Proteomes" id="UP000233556"/>
    </source>
</evidence>
<proteinExistence type="predicted"/>
<dbReference type="EMBL" id="KZ518036">
    <property type="protein sequence ID" value="PKU29129.1"/>
    <property type="molecule type" value="Genomic_DNA"/>
</dbReference>
<protein>
    <submittedName>
        <fullName evidence="1">Uncharacterized protein</fullName>
    </submittedName>
</protein>
<evidence type="ECO:0000313" key="1">
    <source>
        <dbReference type="EMBL" id="PKU29129.1"/>
    </source>
</evidence>
<name>A0A2I0T5Q6_LIMLA</name>
<dbReference type="Proteomes" id="UP000233556">
    <property type="component" value="Unassembled WGS sequence"/>
</dbReference>
<gene>
    <name evidence="1" type="ORF">llap_20567</name>
</gene>
<dbReference type="AlphaFoldDB" id="A0A2I0T5Q6"/>
<organism evidence="1 2">
    <name type="scientific">Limosa lapponica baueri</name>
    <dbReference type="NCBI Taxonomy" id="1758121"/>
    <lineage>
        <taxon>Eukaryota</taxon>
        <taxon>Metazoa</taxon>
        <taxon>Chordata</taxon>
        <taxon>Craniata</taxon>
        <taxon>Vertebrata</taxon>
        <taxon>Euteleostomi</taxon>
        <taxon>Archelosauria</taxon>
        <taxon>Archosauria</taxon>
        <taxon>Dinosauria</taxon>
        <taxon>Saurischia</taxon>
        <taxon>Theropoda</taxon>
        <taxon>Coelurosauria</taxon>
        <taxon>Aves</taxon>
        <taxon>Neognathae</taxon>
        <taxon>Neoaves</taxon>
        <taxon>Charadriiformes</taxon>
        <taxon>Scolopacidae</taxon>
        <taxon>Limosa</taxon>
    </lineage>
</organism>
<sequence>MGTSLSGWVSQKASLVLLTQYPSGPHKLVWSGGLQRLLWPQEPICLSSFFRPAGRGSSDRHRPGNMSTLKEKEARCFGTDPKITEINRRFSADLSRFGPPLKSP</sequence>